<evidence type="ECO:0000256" key="5">
    <source>
        <dbReference type="ARBA" id="ARBA00022737"/>
    </source>
</evidence>
<feature type="region of interest" description="Disordered" evidence="9">
    <location>
        <begin position="1"/>
        <end position="40"/>
    </location>
</feature>
<evidence type="ECO:0000256" key="6">
    <source>
        <dbReference type="ARBA" id="ARBA00022801"/>
    </source>
</evidence>
<dbReference type="AlphaFoldDB" id="A0A6V7NSU2"/>
<evidence type="ECO:0000256" key="7">
    <source>
        <dbReference type="ARBA" id="ARBA00022842"/>
    </source>
</evidence>
<reference evidence="11" key="1">
    <citation type="submission" date="2020-07" db="EMBL/GenBank/DDBJ databases">
        <authorList>
            <person name="Lin J."/>
        </authorList>
    </citation>
    <scope>NUCLEOTIDE SEQUENCE</scope>
</reference>
<keyword evidence="3" id="KW-1017">Isopeptide bond</keyword>
<evidence type="ECO:0000256" key="8">
    <source>
        <dbReference type="ARBA" id="ARBA00022843"/>
    </source>
</evidence>
<evidence type="ECO:0000256" key="4">
    <source>
        <dbReference type="ARBA" id="ARBA00022723"/>
    </source>
</evidence>
<dbReference type="GO" id="GO:0046872">
    <property type="term" value="F:metal ion binding"/>
    <property type="evidence" value="ECO:0007669"/>
    <property type="project" value="UniProtKB-KW"/>
</dbReference>
<accession>A0A6V7NSU2</accession>
<dbReference type="GO" id="GO:0004439">
    <property type="term" value="F:phosphatidylinositol-4,5-bisphosphate 5-phosphatase activity"/>
    <property type="evidence" value="ECO:0007669"/>
    <property type="project" value="TreeGrafter"/>
</dbReference>
<gene>
    <name evidence="11" type="ORF">CB5_LOCUS4798</name>
</gene>
<evidence type="ECO:0000256" key="3">
    <source>
        <dbReference type="ARBA" id="ARBA00022499"/>
    </source>
</evidence>
<evidence type="ECO:0000259" key="10">
    <source>
        <dbReference type="SMART" id="SM00128"/>
    </source>
</evidence>
<sequence>MNKEVGCSQDLVKETKEKRGKKPLQMRKQRRRDTVDSEPKMSTMLEKCGGGWRWRRMTVMEDGSDPMGAALRVRDACTVGLEGSPNGQWWLDSIGNVLNGASFERVGSRQLAGLLIAVWARRNLKQYIGDIDSAAVPCGFGRAIGNKGAVGLRMRIYDRNICFVNCHFAAHMEAVDRRNEDFEHVFRTMTFNSLSSGLLAAAGSTSAVQLNRAANATNNRKPELSEADMVVFLGDFNYRLHDVSYEEAMELISRRRFDRLREKDQLRAEMKAGRVFQGLREAQIDFPPTYKFERNQAGLSGYDSSDKKRIPAWCDRILYRDSQSVSGAQCSLECPVVSSISMYKACIDVNDSDHKPVKSVFSVDIAHTNEITRRQEFGKIISSNKKVRSSFEELQVIPESAVSISNIILQNQDISIIRITNKSMTSTAGFEIMCEDLSTAIEDERVLKSRERGSTGFPNWLKVTPAIGIIYPEQTVEVSVQHVDPQSRQLYDRVSWNRWSEGTPEKIATLILQITGCYSTETKSYRVNVSHRSSSMAHTSKSTSWNGSQMWSESLI</sequence>
<dbReference type="EMBL" id="LR862141">
    <property type="protein sequence ID" value="CAD1821587.1"/>
    <property type="molecule type" value="Genomic_DNA"/>
</dbReference>
<evidence type="ECO:0000256" key="2">
    <source>
        <dbReference type="ARBA" id="ARBA00010768"/>
    </source>
</evidence>
<dbReference type="PANTHER" id="PTHR11200">
    <property type="entry name" value="INOSITOL 5-PHOSPHATASE"/>
    <property type="match status" value="1"/>
</dbReference>
<dbReference type="GO" id="GO:0009846">
    <property type="term" value="P:pollen germination"/>
    <property type="evidence" value="ECO:0007669"/>
    <property type="project" value="UniProtKB-ARBA"/>
</dbReference>
<keyword evidence="7" id="KW-0460">Magnesium</keyword>
<protein>
    <recommendedName>
        <fullName evidence="10">Inositol polyphosphate-related phosphatase domain-containing protein</fullName>
    </recommendedName>
</protein>
<dbReference type="SUPFAM" id="SSF56219">
    <property type="entry name" value="DNase I-like"/>
    <property type="match status" value="1"/>
</dbReference>
<dbReference type="Pfam" id="PF22669">
    <property type="entry name" value="Exo_endo_phos2"/>
    <property type="match status" value="1"/>
</dbReference>
<feature type="compositionally biased region" description="Basic residues" evidence="9">
    <location>
        <begin position="18"/>
        <end position="31"/>
    </location>
</feature>
<dbReference type="GO" id="GO:0046856">
    <property type="term" value="P:phosphatidylinositol dephosphorylation"/>
    <property type="evidence" value="ECO:0007669"/>
    <property type="project" value="InterPro"/>
</dbReference>
<comment type="cofactor">
    <cofactor evidence="1">
        <name>Mg(2+)</name>
        <dbReference type="ChEBI" id="CHEBI:18420"/>
    </cofactor>
</comment>
<keyword evidence="4" id="KW-0479">Metal-binding</keyword>
<dbReference type="InterPro" id="IPR046985">
    <property type="entry name" value="IP5"/>
</dbReference>
<dbReference type="InterPro" id="IPR000300">
    <property type="entry name" value="IPPc"/>
</dbReference>
<dbReference type="FunFam" id="3.60.10.10:FF:000011">
    <property type="entry name" value="Type II inositol polyphosphate 5-phosphatase 15"/>
    <property type="match status" value="1"/>
</dbReference>
<dbReference type="Gene3D" id="3.60.10.10">
    <property type="entry name" value="Endonuclease/exonuclease/phosphatase"/>
    <property type="match status" value="1"/>
</dbReference>
<name>A0A6V7NSU2_ANACO</name>
<feature type="compositionally biased region" description="Polar residues" evidence="9">
    <location>
        <begin position="545"/>
        <end position="556"/>
    </location>
</feature>
<dbReference type="InterPro" id="IPR056455">
    <property type="entry name" value="Ig-like_IP5PC_F"/>
</dbReference>
<keyword evidence="5" id="KW-0677">Repeat</keyword>
<feature type="region of interest" description="Disordered" evidence="9">
    <location>
        <begin position="536"/>
        <end position="556"/>
    </location>
</feature>
<evidence type="ECO:0000256" key="1">
    <source>
        <dbReference type="ARBA" id="ARBA00001946"/>
    </source>
</evidence>
<comment type="similarity">
    <text evidence="2">Belongs to the inositol polyphosphate 5-phosphatase family.</text>
</comment>
<dbReference type="InterPro" id="IPR036691">
    <property type="entry name" value="Endo/exonu/phosph_ase_sf"/>
</dbReference>
<keyword evidence="8" id="KW-0832">Ubl conjugation</keyword>
<dbReference type="PANTHER" id="PTHR11200:SF276">
    <property type="entry name" value="BREVIS PLANT1"/>
    <property type="match status" value="1"/>
</dbReference>
<proteinExistence type="inferred from homology"/>
<feature type="domain" description="Inositol polyphosphate-related phosphatase" evidence="10">
    <location>
        <begin position="52"/>
        <end position="369"/>
    </location>
</feature>
<evidence type="ECO:0000313" key="11">
    <source>
        <dbReference type="EMBL" id="CAD1821587.1"/>
    </source>
</evidence>
<evidence type="ECO:0000256" key="9">
    <source>
        <dbReference type="SAM" id="MobiDB-lite"/>
    </source>
</evidence>
<organism evidence="11">
    <name type="scientific">Ananas comosus var. bracteatus</name>
    <name type="common">red pineapple</name>
    <dbReference type="NCBI Taxonomy" id="296719"/>
    <lineage>
        <taxon>Eukaryota</taxon>
        <taxon>Viridiplantae</taxon>
        <taxon>Streptophyta</taxon>
        <taxon>Embryophyta</taxon>
        <taxon>Tracheophyta</taxon>
        <taxon>Spermatophyta</taxon>
        <taxon>Magnoliopsida</taxon>
        <taxon>Liliopsida</taxon>
        <taxon>Poales</taxon>
        <taxon>Bromeliaceae</taxon>
        <taxon>Bromelioideae</taxon>
        <taxon>Ananas</taxon>
    </lineage>
</organism>
<keyword evidence="6" id="KW-0378">Hydrolase</keyword>
<dbReference type="Pfam" id="PF23755">
    <property type="entry name" value="Ig-like_IP5PC_F"/>
    <property type="match status" value="1"/>
</dbReference>
<dbReference type="SMART" id="SM00128">
    <property type="entry name" value="IPPc"/>
    <property type="match status" value="1"/>
</dbReference>